<reference evidence="1" key="2">
    <citation type="submission" date="2020-11" db="EMBL/GenBank/DDBJ databases">
        <authorList>
            <person name="McCartney M.A."/>
            <person name="Auch B."/>
            <person name="Kono T."/>
            <person name="Mallez S."/>
            <person name="Becker A."/>
            <person name="Gohl D.M."/>
            <person name="Silverstein K.A.T."/>
            <person name="Koren S."/>
            <person name="Bechman K.B."/>
            <person name="Herman A."/>
            <person name="Abrahante J.E."/>
            <person name="Garbe J."/>
        </authorList>
    </citation>
    <scope>NUCLEOTIDE SEQUENCE</scope>
    <source>
        <strain evidence="1">Duluth1</strain>
        <tissue evidence="1">Whole animal</tissue>
    </source>
</reference>
<dbReference type="AlphaFoldDB" id="A0A9D4I038"/>
<gene>
    <name evidence="1" type="ORF">DPMN_045964</name>
</gene>
<protein>
    <submittedName>
        <fullName evidence="1">Uncharacterized protein</fullName>
    </submittedName>
</protein>
<reference evidence="1" key="1">
    <citation type="journal article" date="2019" name="bioRxiv">
        <title>The Genome of the Zebra Mussel, Dreissena polymorpha: A Resource for Invasive Species Research.</title>
        <authorList>
            <person name="McCartney M.A."/>
            <person name="Auch B."/>
            <person name="Kono T."/>
            <person name="Mallez S."/>
            <person name="Zhang Y."/>
            <person name="Obille A."/>
            <person name="Becker A."/>
            <person name="Abrahante J.E."/>
            <person name="Garbe J."/>
            <person name="Badalamenti J.P."/>
            <person name="Herman A."/>
            <person name="Mangelson H."/>
            <person name="Liachko I."/>
            <person name="Sullivan S."/>
            <person name="Sone E.D."/>
            <person name="Koren S."/>
            <person name="Silverstein K.A.T."/>
            <person name="Beckman K.B."/>
            <person name="Gohl D.M."/>
        </authorList>
    </citation>
    <scope>NUCLEOTIDE SEQUENCE</scope>
    <source>
        <strain evidence="1">Duluth1</strain>
        <tissue evidence="1">Whole animal</tissue>
    </source>
</reference>
<comment type="caution">
    <text evidence="1">The sequence shown here is derived from an EMBL/GenBank/DDBJ whole genome shotgun (WGS) entry which is preliminary data.</text>
</comment>
<name>A0A9D4I038_DREPO</name>
<proteinExistence type="predicted"/>
<evidence type="ECO:0000313" key="2">
    <source>
        <dbReference type="Proteomes" id="UP000828390"/>
    </source>
</evidence>
<keyword evidence="2" id="KW-1185">Reference proteome</keyword>
<accession>A0A9D4I038</accession>
<dbReference type="EMBL" id="JAIWYP010000011">
    <property type="protein sequence ID" value="KAH3739314.1"/>
    <property type="molecule type" value="Genomic_DNA"/>
</dbReference>
<organism evidence="1 2">
    <name type="scientific">Dreissena polymorpha</name>
    <name type="common">Zebra mussel</name>
    <name type="synonym">Mytilus polymorpha</name>
    <dbReference type="NCBI Taxonomy" id="45954"/>
    <lineage>
        <taxon>Eukaryota</taxon>
        <taxon>Metazoa</taxon>
        <taxon>Spiralia</taxon>
        <taxon>Lophotrochozoa</taxon>
        <taxon>Mollusca</taxon>
        <taxon>Bivalvia</taxon>
        <taxon>Autobranchia</taxon>
        <taxon>Heteroconchia</taxon>
        <taxon>Euheterodonta</taxon>
        <taxon>Imparidentia</taxon>
        <taxon>Neoheterodontei</taxon>
        <taxon>Myida</taxon>
        <taxon>Dreissenoidea</taxon>
        <taxon>Dreissenidae</taxon>
        <taxon>Dreissena</taxon>
    </lineage>
</organism>
<evidence type="ECO:0000313" key="1">
    <source>
        <dbReference type="EMBL" id="KAH3739314.1"/>
    </source>
</evidence>
<dbReference type="Proteomes" id="UP000828390">
    <property type="component" value="Unassembled WGS sequence"/>
</dbReference>
<sequence>MYTPVPTKIGKDFNLDVRAVLDVSVLALQLEAHGVGKHAEHDECQGAGNPLTARVVAGLRPVCDRHPHVTFCASCR</sequence>